<keyword evidence="8" id="KW-0539">Nucleus</keyword>
<dbReference type="GO" id="GO:0008380">
    <property type="term" value="P:RNA splicing"/>
    <property type="evidence" value="ECO:0007669"/>
    <property type="project" value="UniProtKB-KW"/>
</dbReference>
<evidence type="ECO:0000256" key="8">
    <source>
        <dbReference type="ARBA" id="ARBA00023242"/>
    </source>
</evidence>
<feature type="compositionally biased region" description="Low complexity" evidence="10">
    <location>
        <begin position="192"/>
        <end position="212"/>
    </location>
</feature>
<evidence type="ECO:0000256" key="1">
    <source>
        <dbReference type="ARBA" id="ARBA00004123"/>
    </source>
</evidence>
<keyword evidence="6 9" id="KW-0694">RNA-binding</keyword>
<feature type="compositionally biased region" description="Basic and acidic residues" evidence="10">
    <location>
        <begin position="356"/>
        <end position="375"/>
    </location>
</feature>
<feature type="compositionally biased region" description="Low complexity" evidence="10">
    <location>
        <begin position="83"/>
        <end position="94"/>
    </location>
</feature>
<organism evidence="12 13">
    <name type="scientific">Trichuris muris</name>
    <name type="common">Mouse whipworm</name>
    <dbReference type="NCBI Taxonomy" id="70415"/>
    <lineage>
        <taxon>Eukaryota</taxon>
        <taxon>Metazoa</taxon>
        <taxon>Ecdysozoa</taxon>
        <taxon>Nematoda</taxon>
        <taxon>Enoplea</taxon>
        <taxon>Dorylaimia</taxon>
        <taxon>Trichinellida</taxon>
        <taxon>Trichuridae</taxon>
        <taxon>Trichuris</taxon>
    </lineage>
</organism>
<dbReference type="SMART" id="SM00360">
    <property type="entry name" value="RRM"/>
    <property type="match status" value="2"/>
</dbReference>
<feature type="compositionally biased region" description="Basic and acidic residues" evidence="10">
    <location>
        <begin position="386"/>
        <end position="405"/>
    </location>
</feature>
<dbReference type="Gene3D" id="3.30.70.330">
    <property type="match status" value="2"/>
</dbReference>
<evidence type="ECO:0000256" key="4">
    <source>
        <dbReference type="ARBA" id="ARBA00022664"/>
    </source>
</evidence>
<dbReference type="SUPFAM" id="SSF54928">
    <property type="entry name" value="RNA-binding domain, RBD"/>
    <property type="match status" value="1"/>
</dbReference>
<dbReference type="WBParaSite" id="TMUE_3000011334.1">
    <property type="protein sequence ID" value="TMUE_3000011334.1"/>
    <property type="gene ID" value="WBGene00292184"/>
</dbReference>
<dbReference type="AlphaFoldDB" id="A0A5S6QW24"/>
<keyword evidence="5" id="KW-0677">Repeat</keyword>
<dbReference type="GO" id="GO:0003729">
    <property type="term" value="F:mRNA binding"/>
    <property type="evidence" value="ECO:0007669"/>
    <property type="project" value="TreeGrafter"/>
</dbReference>
<dbReference type="PANTHER" id="PTHR23003:SF51">
    <property type="entry name" value="SERINE-ARGININE PROTEIN 55"/>
    <property type="match status" value="1"/>
</dbReference>
<dbReference type="PANTHER" id="PTHR23003">
    <property type="entry name" value="RNA RECOGNITION MOTIF RRM DOMAIN CONTAINING PROTEIN"/>
    <property type="match status" value="1"/>
</dbReference>
<evidence type="ECO:0000256" key="2">
    <source>
        <dbReference type="ARBA" id="ARBA00010269"/>
    </source>
</evidence>
<feature type="compositionally biased region" description="Basic residues" evidence="10">
    <location>
        <begin position="406"/>
        <end position="422"/>
    </location>
</feature>
<evidence type="ECO:0000256" key="5">
    <source>
        <dbReference type="ARBA" id="ARBA00022737"/>
    </source>
</evidence>
<keyword evidence="12" id="KW-1185">Reference proteome</keyword>
<keyword evidence="7" id="KW-0508">mRNA splicing</keyword>
<evidence type="ECO:0000313" key="13">
    <source>
        <dbReference type="WBParaSite" id="TMUE_3000011334.1"/>
    </source>
</evidence>
<evidence type="ECO:0000256" key="7">
    <source>
        <dbReference type="ARBA" id="ARBA00023187"/>
    </source>
</evidence>
<evidence type="ECO:0000256" key="9">
    <source>
        <dbReference type="PROSITE-ProRule" id="PRU00176"/>
    </source>
</evidence>
<feature type="compositionally biased region" description="Low complexity" evidence="10">
    <location>
        <begin position="343"/>
        <end position="354"/>
    </location>
</feature>
<protein>
    <submittedName>
        <fullName evidence="13">RRM domain-containing protein</fullName>
    </submittedName>
</protein>
<feature type="compositionally biased region" description="Basic residues" evidence="10">
    <location>
        <begin position="213"/>
        <end position="230"/>
    </location>
</feature>
<name>A0A5S6QW24_TRIMR</name>
<feature type="region of interest" description="Disordered" evidence="10">
    <location>
        <begin position="74"/>
        <end position="112"/>
    </location>
</feature>
<keyword evidence="3" id="KW-0597">Phosphoprotein</keyword>
<dbReference type="GO" id="GO:0005634">
    <property type="term" value="C:nucleus"/>
    <property type="evidence" value="ECO:0007669"/>
    <property type="project" value="UniProtKB-SubCell"/>
</dbReference>
<dbReference type="InterPro" id="IPR012677">
    <property type="entry name" value="Nucleotide-bd_a/b_plait_sf"/>
</dbReference>
<dbReference type="Pfam" id="PF00076">
    <property type="entry name" value="RRM_1"/>
    <property type="match status" value="2"/>
</dbReference>
<feature type="domain" description="RRM" evidence="11">
    <location>
        <begin position="4"/>
        <end position="74"/>
    </location>
</feature>
<dbReference type="STRING" id="70415.A0A5S6QW24"/>
<dbReference type="FunFam" id="3.30.70.330:FF:000420">
    <property type="entry name" value="serine-arginine protein 55 isoform X1"/>
    <property type="match status" value="1"/>
</dbReference>
<feature type="region of interest" description="Disordered" evidence="10">
    <location>
        <begin position="182"/>
        <end position="493"/>
    </location>
</feature>
<keyword evidence="4" id="KW-0507">mRNA processing</keyword>
<feature type="compositionally biased region" description="Low complexity" evidence="10">
    <location>
        <begin position="454"/>
        <end position="478"/>
    </location>
</feature>
<accession>A0A5S6QW24</accession>
<evidence type="ECO:0000313" key="12">
    <source>
        <dbReference type="Proteomes" id="UP000046395"/>
    </source>
</evidence>
<dbReference type="CDD" id="cd12337">
    <property type="entry name" value="RRM1_SRSF4_like"/>
    <property type="match status" value="1"/>
</dbReference>
<feature type="compositionally biased region" description="Basic and acidic residues" evidence="10">
    <location>
        <begin position="263"/>
        <end position="275"/>
    </location>
</feature>
<sequence>MASTRVYIGRLPYKARERDVEDFFRGFGRIREILLKSGFGFVEFDDPRDADDAVYSLNGRELCGERVIVEMTKRPPKGRDAYRSTYRSTRYSGRSPERRRRDREDKYGPPAQTPWRCIVRNLSSRISWQDLKDFMRQAGEVTYADAHRAARNEGVVCFTSHSELKKAIDTLDGKVLNGRRIKLTDGSRGKSRSYSSSRSKSSGSRSSYTRSSRSSRSRSRSSSRKGRRSRTPVSDRHRSSSRSVSRSSSERDLSRRKRSRSRSRSESDSPRRSTSREPSPAKRRKERSRSASGERNSAERKDRISGTGDGVVSPNHSFLADKEEKVDYAEAKDGRNLQDESRSPSWSNRSNNGSSEDERSGGDELAKNNQRDVQMDSRSPTPPRSSRADVGESKRSRSRSKETKSKGKKSVRGGAKKSKSKKSTVVAEPVMTRSKAARKKRESESDSAGKRSSKNGYNRSGGSSSGKDSISRSGSESDSAAEHEGRVSVKPKC</sequence>
<dbReference type="PROSITE" id="PS50102">
    <property type="entry name" value="RRM"/>
    <property type="match status" value="2"/>
</dbReference>
<dbReference type="InterPro" id="IPR050374">
    <property type="entry name" value="RRT5_SRSF_SR"/>
</dbReference>
<proteinExistence type="inferred from homology"/>
<feature type="compositionally biased region" description="Basic and acidic residues" evidence="10">
    <location>
        <begin position="319"/>
        <end position="342"/>
    </location>
</feature>
<evidence type="ECO:0000256" key="6">
    <source>
        <dbReference type="ARBA" id="ARBA00022884"/>
    </source>
</evidence>
<evidence type="ECO:0000256" key="3">
    <source>
        <dbReference type="ARBA" id="ARBA00022553"/>
    </source>
</evidence>
<comment type="similarity">
    <text evidence="2">Belongs to the splicing factor SR family.</text>
</comment>
<feature type="domain" description="RRM" evidence="11">
    <location>
        <begin position="115"/>
        <end position="188"/>
    </location>
</feature>
<comment type="subcellular location">
    <subcellularLocation>
        <location evidence="1">Nucleus</location>
    </subcellularLocation>
</comment>
<evidence type="ECO:0000259" key="11">
    <source>
        <dbReference type="PROSITE" id="PS50102"/>
    </source>
</evidence>
<dbReference type="FunFam" id="3.30.70.330:FF:000028">
    <property type="entry name" value="Putative serine/arginine-rich splicing factor 4"/>
    <property type="match status" value="1"/>
</dbReference>
<reference evidence="13" key="1">
    <citation type="submission" date="2019-12" db="UniProtKB">
        <authorList>
            <consortium name="WormBaseParasite"/>
        </authorList>
    </citation>
    <scope>IDENTIFICATION</scope>
</reference>
<evidence type="ECO:0000256" key="10">
    <source>
        <dbReference type="SAM" id="MobiDB-lite"/>
    </source>
</evidence>
<dbReference type="GO" id="GO:0005737">
    <property type="term" value="C:cytoplasm"/>
    <property type="evidence" value="ECO:0007669"/>
    <property type="project" value="TreeGrafter"/>
</dbReference>
<dbReference type="InterPro" id="IPR000504">
    <property type="entry name" value="RRM_dom"/>
</dbReference>
<dbReference type="InterPro" id="IPR035979">
    <property type="entry name" value="RBD_domain_sf"/>
</dbReference>
<dbReference type="GO" id="GO:0006397">
    <property type="term" value="P:mRNA processing"/>
    <property type="evidence" value="ECO:0007669"/>
    <property type="project" value="UniProtKB-KW"/>
</dbReference>
<dbReference type="Proteomes" id="UP000046395">
    <property type="component" value="Unassembled WGS sequence"/>
</dbReference>